<dbReference type="Gene3D" id="3.60.21.10">
    <property type="match status" value="1"/>
</dbReference>
<dbReference type="InterPro" id="IPR029052">
    <property type="entry name" value="Metallo-depent_PP-like"/>
</dbReference>
<gene>
    <name evidence="1" type="ORF">EXIGLDRAFT_731233</name>
</gene>
<dbReference type="InParanoid" id="A0A166B258"/>
<evidence type="ECO:0000313" key="1">
    <source>
        <dbReference type="EMBL" id="KZV97229.1"/>
    </source>
</evidence>
<keyword evidence="2" id="KW-1185">Reference proteome</keyword>
<evidence type="ECO:0000313" key="2">
    <source>
        <dbReference type="Proteomes" id="UP000077266"/>
    </source>
</evidence>
<organism evidence="1 2">
    <name type="scientific">Exidia glandulosa HHB12029</name>
    <dbReference type="NCBI Taxonomy" id="1314781"/>
    <lineage>
        <taxon>Eukaryota</taxon>
        <taxon>Fungi</taxon>
        <taxon>Dikarya</taxon>
        <taxon>Basidiomycota</taxon>
        <taxon>Agaricomycotina</taxon>
        <taxon>Agaricomycetes</taxon>
        <taxon>Auriculariales</taxon>
        <taxon>Exidiaceae</taxon>
        <taxon>Exidia</taxon>
    </lineage>
</organism>
<dbReference type="Proteomes" id="UP000077266">
    <property type="component" value="Unassembled WGS sequence"/>
</dbReference>
<dbReference type="PANTHER" id="PTHR37844">
    <property type="entry name" value="SER/THR PROTEIN PHOSPHATASE SUPERFAMILY (AFU_ORTHOLOGUE AFUA_1G14840)"/>
    <property type="match status" value="1"/>
</dbReference>
<dbReference type="SUPFAM" id="SSF56300">
    <property type="entry name" value="Metallo-dependent phosphatases"/>
    <property type="match status" value="1"/>
</dbReference>
<sequence>MAFINDVIMYEPPEDAAVDSAALTEPQEIQVMSDLHLEFKFRVKGGKNDDRAAGYVVFDFPVAAPNLALLGDIGLATHEGLYHFLETQLHRFKRVFYVPGNHEYYGASPTQAMGRMQAFADRMQFVHAREPNEVGEFILLHRRRYDLSAHVTILGCTLWSHVPPHAEDAVWYHLNDFRQIEHWTVGAHNASHDMDRLFLTRELDKLRGSGRRVFIMTHHAPTTPGTSEPRFETGDNLPSYGFVTPLSDSEWWAPPITTWAFGHTHFNCDFVRKGVRVVANQRGYDAFETHRIGFIENKVLLV</sequence>
<name>A0A166B258_EXIGL</name>
<dbReference type="PANTHER" id="PTHR37844:SF2">
    <property type="entry name" value="SER_THR PROTEIN PHOSPHATASE SUPERFAMILY (AFU_ORTHOLOGUE AFUA_1G14840)"/>
    <property type="match status" value="1"/>
</dbReference>
<dbReference type="EMBL" id="KV425932">
    <property type="protein sequence ID" value="KZV97229.1"/>
    <property type="molecule type" value="Genomic_DNA"/>
</dbReference>
<protein>
    <submittedName>
        <fullName evidence="1">Uncharacterized protein</fullName>
    </submittedName>
</protein>
<proteinExistence type="predicted"/>
<reference evidence="1 2" key="1">
    <citation type="journal article" date="2016" name="Mol. Biol. Evol.">
        <title>Comparative Genomics of Early-Diverging Mushroom-Forming Fungi Provides Insights into the Origins of Lignocellulose Decay Capabilities.</title>
        <authorList>
            <person name="Nagy L.G."/>
            <person name="Riley R."/>
            <person name="Tritt A."/>
            <person name="Adam C."/>
            <person name="Daum C."/>
            <person name="Floudas D."/>
            <person name="Sun H."/>
            <person name="Yadav J.S."/>
            <person name="Pangilinan J."/>
            <person name="Larsson K.H."/>
            <person name="Matsuura K."/>
            <person name="Barry K."/>
            <person name="Labutti K."/>
            <person name="Kuo R."/>
            <person name="Ohm R.A."/>
            <person name="Bhattacharya S.S."/>
            <person name="Shirouzu T."/>
            <person name="Yoshinaga Y."/>
            <person name="Martin F.M."/>
            <person name="Grigoriev I.V."/>
            <person name="Hibbett D.S."/>
        </authorList>
    </citation>
    <scope>NUCLEOTIDE SEQUENCE [LARGE SCALE GENOMIC DNA]</scope>
    <source>
        <strain evidence="1 2">HHB12029</strain>
    </source>
</reference>
<accession>A0A166B258</accession>
<dbReference type="OrthoDB" id="550558at2759"/>
<dbReference type="AlphaFoldDB" id="A0A166B258"/>